<gene>
    <name evidence="1" type="ORF">SDC9_145619</name>
</gene>
<dbReference type="EMBL" id="VSSQ01044599">
    <property type="protein sequence ID" value="MPM98433.1"/>
    <property type="molecule type" value="Genomic_DNA"/>
</dbReference>
<protein>
    <submittedName>
        <fullName evidence="1">Uncharacterized protein</fullName>
    </submittedName>
</protein>
<sequence length="80" mass="8941">MVFEANIFRSNEGVDHVGRQLVVTGVHTVFFAERPGAHYFAVFGEDFGGKLVIRVFQFFNRGHVTYPSVCNGGKQHNGCH</sequence>
<accession>A0A645ECE1</accession>
<comment type="caution">
    <text evidence="1">The sequence shown here is derived from an EMBL/GenBank/DDBJ whole genome shotgun (WGS) entry which is preliminary data.</text>
</comment>
<name>A0A645ECE1_9ZZZZ</name>
<evidence type="ECO:0000313" key="1">
    <source>
        <dbReference type="EMBL" id="MPM98433.1"/>
    </source>
</evidence>
<reference evidence="1" key="1">
    <citation type="submission" date="2019-08" db="EMBL/GenBank/DDBJ databases">
        <authorList>
            <person name="Kucharzyk K."/>
            <person name="Murdoch R.W."/>
            <person name="Higgins S."/>
            <person name="Loffler F."/>
        </authorList>
    </citation>
    <scope>NUCLEOTIDE SEQUENCE</scope>
</reference>
<organism evidence="1">
    <name type="scientific">bioreactor metagenome</name>
    <dbReference type="NCBI Taxonomy" id="1076179"/>
    <lineage>
        <taxon>unclassified sequences</taxon>
        <taxon>metagenomes</taxon>
        <taxon>ecological metagenomes</taxon>
    </lineage>
</organism>
<proteinExistence type="predicted"/>
<dbReference type="AlphaFoldDB" id="A0A645ECE1"/>